<proteinExistence type="predicted"/>
<comment type="caution">
    <text evidence="1">The sequence shown here is derived from an EMBL/GenBank/DDBJ whole genome shotgun (WGS) entry which is preliminary data.</text>
</comment>
<evidence type="ECO:0000313" key="2">
    <source>
        <dbReference type="Proteomes" id="UP001054945"/>
    </source>
</evidence>
<accession>A0AAV4RIB8</accession>
<evidence type="ECO:0000313" key="1">
    <source>
        <dbReference type="EMBL" id="GIY19955.1"/>
    </source>
</evidence>
<sequence>MQPGLCCICYLPVAAFGGRQSDLMNNVLDSRTILFQFQTVIIKYVRYAEDCGDYSPPSPLGAILDWEEFTICLML</sequence>
<reference evidence="1 2" key="1">
    <citation type="submission" date="2021-06" db="EMBL/GenBank/DDBJ databases">
        <title>Caerostris extrusa draft genome.</title>
        <authorList>
            <person name="Kono N."/>
            <person name="Arakawa K."/>
        </authorList>
    </citation>
    <scope>NUCLEOTIDE SEQUENCE [LARGE SCALE GENOMIC DNA]</scope>
</reference>
<dbReference type="AlphaFoldDB" id="A0AAV4RIB8"/>
<dbReference type="EMBL" id="BPLR01007814">
    <property type="protein sequence ID" value="GIY19955.1"/>
    <property type="molecule type" value="Genomic_DNA"/>
</dbReference>
<keyword evidence="2" id="KW-1185">Reference proteome</keyword>
<organism evidence="1 2">
    <name type="scientific">Caerostris extrusa</name>
    <name type="common">Bark spider</name>
    <name type="synonym">Caerostris bankana</name>
    <dbReference type="NCBI Taxonomy" id="172846"/>
    <lineage>
        <taxon>Eukaryota</taxon>
        <taxon>Metazoa</taxon>
        <taxon>Ecdysozoa</taxon>
        <taxon>Arthropoda</taxon>
        <taxon>Chelicerata</taxon>
        <taxon>Arachnida</taxon>
        <taxon>Araneae</taxon>
        <taxon>Araneomorphae</taxon>
        <taxon>Entelegynae</taxon>
        <taxon>Araneoidea</taxon>
        <taxon>Araneidae</taxon>
        <taxon>Caerostris</taxon>
    </lineage>
</organism>
<dbReference type="Proteomes" id="UP001054945">
    <property type="component" value="Unassembled WGS sequence"/>
</dbReference>
<protein>
    <submittedName>
        <fullName evidence="1">Uncharacterized protein</fullName>
    </submittedName>
</protein>
<name>A0AAV4RIB8_CAEEX</name>
<gene>
    <name evidence="1" type="ORF">CEXT_587211</name>
</gene>